<dbReference type="eggNOG" id="ENOG502QREH">
    <property type="taxonomic scope" value="Eukaryota"/>
</dbReference>
<feature type="signal peptide" evidence="13">
    <location>
        <begin position="1"/>
        <end position="22"/>
    </location>
</feature>
<keyword evidence="5 13" id="KW-0732">Signal</keyword>
<protein>
    <recommendedName>
        <fullName evidence="14">Generative cell specific-1/HAP2 domain-containing protein</fullName>
    </recommendedName>
</protein>
<organism evidence="15 16">
    <name type="scientific">Monosiga brevicollis</name>
    <name type="common">Choanoflagellate</name>
    <dbReference type="NCBI Taxonomy" id="81824"/>
    <lineage>
        <taxon>Eukaryota</taxon>
        <taxon>Choanoflagellata</taxon>
        <taxon>Craspedida</taxon>
        <taxon>Salpingoecidae</taxon>
        <taxon>Monosiga</taxon>
    </lineage>
</organism>
<evidence type="ECO:0000256" key="7">
    <source>
        <dbReference type="ARBA" id="ARBA00023121"/>
    </source>
</evidence>
<keyword evidence="10" id="KW-0278">Fertilization</keyword>
<dbReference type="AlphaFoldDB" id="A9V179"/>
<dbReference type="GeneID" id="5891711"/>
<dbReference type="GO" id="GO:0007338">
    <property type="term" value="P:single fertilization"/>
    <property type="evidence" value="ECO:0007669"/>
    <property type="project" value="UniProtKB-KW"/>
</dbReference>
<keyword evidence="3" id="KW-1003">Cell membrane</keyword>
<feature type="domain" description="Generative cell specific-1/HAP2" evidence="14">
    <location>
        <begin position="42"/>
        <end position="543"/>
    </location>
</feature>
<feature type="transmembrane region" description="Helical" evidence="12">
    <location>
        <begin position="593"/>
        <end position="616"/>
    </location>
</feature>
<keyword evidence="8 12" id="KW-0472">Membrane</keyword>
<dbReference type="InParanoid" id="A9V179"/>
<dbReference type="RefSeq" id="XP_001746497.1">
    <property type="nucleotide sequence ID" value="XM_001746445.1"/>
</dbReference>
<feature type="region of interest" description="Disordered" evidence="11">
    <location>
        <begin position="1017"/>
        <end position="1051"/>
    </location>
</feature>
<gene>
    <name evidence="15" type="ORF">MONBRDRAFT_8819</name>
</gene>
<evidence type="ECO:0000256" key="4">
    <source>
        <dbReference type="ARBA" id="ARBA00022692"/>
    </source>
</evidence>
<dbReference type="GO" id="GO:0008289">
    <property type="term" value="F:lipid binding"/>
    <property type="evidence" value="ECO:0007669"/>
    <property type="project" value="UniProtKB-KW"/>
</dbReference>
<comment type="subcellular location">
    <subcellularLocation>
        <location evidence="1">Cell membrane</location>
        <topology evidence="1">Single-pass type I membrane protein</topology>
    </subcellularLocation>
</comment>
<keyword evidence="16" id="KW-1185">Reference proteome</keyword>
<accession>A9V179</accession>
<comment type="similarity">
    <text evidence="2">Belongs to the HAP2/GCS1 family.</text>
</comment>
<dbReference type="OMA" id="HECTVEL"/>
<dbReference type="InterPro" id="IPR040326">
    <property type="entry name" value="HAP2/GCS1"/>
</dbReference>
<evidence type="ECO:0000256" key="8">
    <source>
        <dbReference type="ARBA" id="ARBA00023136"/>
    </source>
</evidence>
<evidence type="ECO:0000259" key="14">
    <source>
        <dbReference type="Pfam" id="PF10699"/>
    </source>
</evidence>
<keyword evidence="6 12" id="KW-1133">Transmembrane helix</keyword>
<evidence type="ECO:0000256" key="13">
    <source>
        <dbReference type="SAM" id="SignalP"/>
    </source>
</evidence>
<dbReference type="Proteomes" id="UP000001357">
    <property type="component" value="Unassembled WGS sequence"/>
</dbReference>
<evidence type="ECO:0000256" key="3">
    <source>
        <dbReference type="ARBA" id="ARBA00022475"/>
    </source>
</evidence>
<feature type="region of interest" description="Disordered" evidence="11">
    <location>
        <begin position="771"/>
        <end position="848"/>
    </location>
</feature>
<evidence type="ECO:0000256" key="12">
    <source>
        <dbReference type="SAM" id="Phobius"/>
    </source>
</evidence>
<keyword evidence="4 12" id="KW-0812">Transmembrane</keyword>
<feature type="chain" id="PRO_5002744580" description="Generative cell specific-1/HAP2 domain-containing protein" evidence="13">
    <location>
        <begin position="23"/>
        <end position="1058"/>
    </location>
</feature>
<dbReference type="KEGG" id="mbr:MONBRDRAFT_8819"/>
<keyword evidence="7" id="KW-0446">Lipid-binding</keyword>
<evidence type="ECO:0000256" key="5">
    <source>
        <dbReference type="ARBA" id="ARBA00022729"/>
    </source>
</evidence>
<reference evidence="15 16" key="1">
    <citation type="journal article" date="2008" name="Nature">
        <title>The genome of the choanoflagellate Monosiga brevicollis and the origin of metazoans.</title>
        <authorList>
            <consortium name="JGI Sequencing"/>
            <person name="King N."/>
            <person name="Westbrook M.J."/>
            <person name="Young S.L."/>
            <person name="Kuo A."/>
            <person name="Abedin M."/>
            <person name="Chapman J."/>
            <person name="Fairclough S."/>
            <person name="Hellsten U."/>
            <person name="Isogai Y."/>
            <person name="Letunic I."/>
            <person name="Marr M."/>
            <person name="Pincus D."/>
            <person name="Putnam N."/>
            <person name="Rokas A."/>
            <person name="Wright K.J."/>
            <person name="Zuzow R."/>
            <person name="Dirks W."/>
            <person name="Good M."/>
            <person name="Goodstein D."/>
            <person name="Lemons D."/>
            <person name="Li W."/>
            <person name="Lyons J.B."/>
            <person name="Morris A."/>
            <person name="Nichols S."/>
            <person name="Richter D.J."/>
            <person name="Salamov A."/>
            <person name="Bork P."/>
            <person name="Lim W.A."/>
            <person name="Manning G."/>
            <person name="Miller W.T."/>
            <person name="McGinnis W."/>
            <person name="Shapiro H."/>
            <person name="Tjian R."/>
            <person name="Grigoriev I.V."/>
            <person name="Rokhsar D."/>
        </authorList>
    </citation>
    <scope>NUCLEOTIDE SEQUENCE [LARGE SCALE GENOMIC DNA]</scope>
    <source>
        <strain evidence="16">MX1 / ATCC 50154</strain>
    </source>
</reference>
<dbReference type="EMBL" id="CH991553">
    <property type="protein sequence ID" value="EDQ88884.1"/>
    <property type="molecule type" value="Genomic_DNA"/>
</dbReference>
<dbReference type="GO" id="GO:0005886">
    <property type="term" value="C:plasma membrane"/>
    <property type="evidence" value="ECO:0007669"/>
    <property type="project" value="UniProtKB-SubCell"/>
</dbReference>
<evidence type="ECO:0000256" key="11">
    <source>
        <dbReference type="SAM" id="MobiDB-lite"/>
    </source>
</evidence>
<feature type="compositionally biased region" description="Pro residues" evidence="11">
    <location>
        <begin position="799"/>
        <end position="812"/>
    </location>
</feature>
<proteinExistence type="inferred from homology"/>
<dbReference type="STRING" id="81824.A9V179"/>
<sequence>MLWFTALLACFTIMGLSPAVQAQIKAAGQIERCLRDGSLEPNCERKMVLNLGVLGSTGGGEYYHLTQSRTEDGAISDSENEFIIVVQKTSVSIEYPLRYRGVVNNKPYEIAQPVQTLLGGLFGSGDKTGCKDSPYHSSPSCGWLIDGGGKKVEGSQGFCCRCSTADQLGIGMPTDSYRANLDCGLFGKGQQSAHCFRYSDELWYGVYDFDPGHIRFKVYVSIYRKYAVGPGYSHATQDDVPAASPDCTVELPDEYADFRCQGVLEVGPHLRGGLTSDGAVSVVFGGDFATPVQLRDMSSKTLLAPILETVDNWHTHEQTKDGMDTYLVVDKSDIDMTGSTCDKIGVEPLAFYLHGKGGGCGVSEGTCLNNQPRDFFLADQALVNAGKRPFNLLSAYNPYGFAQVEDDEESRYGIRFPVEQHISSITISVNADDLTVYTAVCRDMTLALGSPNFEALSGNGFILANIYSNCPNMTALVSVSVICHGNARGSASYEREITSFIQLQLPIYVVSEEAGDHFCDVLVFDAVGYLVVNKSVTFSTSAVCYCLGGCDCDCNNTVVEDCVEDFNPEIDDEVTSGGGFGLGDLFDALHLSWATGLALFSSLISLILLCAVVYLMRMCCPERMCSHRHAWTEPAVATGEPATGYVGPVKGTSSPALYASPPHPRPAPDGAEDAATHNARASRVRQGGRALRQAALAAGTAVGAACGHLYRWSAARWAARHRAAARASLGAEPEHRRTHGPTVSWTRPEAAPGNELALMSPRLAMSMPAQLESVPPPWTPDLSPSLLPPSPVMHDAPALPLPPVPPPPPSRPLLPSQSPIPKSMSQMSQASLSVGTSGELGRRSSFPDLREPSVLGRFVDRWRPSPAATAGSTNPGAVSVSVSQSSFWQEDDLACRSSTRANATQPLPAFTRQQYPYSRQRTQRRQTQVLARLLQADQTRLMVDGGDDGTFVLHGLLEPATPGSGLYEFHPANTASIEQSTVRNLLSLTHSLADGIMLHGTWSHCCAQLPATCVGDDARRSHSSTGRNAARQQPQAATNQLAYHDPPHSRRSRRLCLV</sequence>
<feature type="compositionally biased region" description="Polar residues" evidence="11">
    <location>
        <begin position="1023"/>
        <end position="1041"/>
    </location>
</feature>
<dbReference type="PANTHER" id="PTHR31764">
    <property type="entry name" value="PROTEIN HAPLESS 2"/>
    <property type="match status" value="1"/>
</dbReference>
<evidence type="ECO:0000256" key="2">
    <source>
        <dbReference type="ARBA" id="ARBA00010929"/>
    </source>
</evidence>
<keyword evidence="9" id="KW-1015">Disulfide bond</keyword>
<evidence type="ECO:0000256" key="9">
    <source>
        <dbReference type="ARBA" id="ARBA00023157"/>
    </source>
</evidence>
<feature type="compositionally biased region" description="Polar residues" evidence="11">
    <location>
        <begin position="823"/>
        <end position="836"/>
    </location>
</feature>
<dbReference type="Pfam" id="PF10699">
    <property type="entry name" value="HAP2-GCS1"/>
    <property type="match status" value="1"/>
</dbReference>
<evidence type="ECO:0000256" key="1">
    <source>
        <dbReference type="ARBA" id="ARBA00004251"/>
    </source>
</evidence>
<feature type="region of interest" description="Disordered" evidence="11">
    <location>
        <begin position="653"/>
        <end position="686"/>
    </location>
</feature>
<dbReference type="InterPro" id="IPR018928">
    <property type="entry name" value="HAP2/GCS1_dom"/>
</dbReference>
<evidence type="ECO:0000256" key="10">
    <source>
        <dbReference type="ARBA" id="ARBA00023279"/>
    </source>
</evidence>
<evidence type="ECO:0000256" key="6">
    <source>
        <dbReference type="ARBA" id="ARBA00022989"/>
    </source>
</evidence>
<name>A9V179_MONBE</name>
<evidence type="ECO:0000313" key="16">
    <source>
        <dbReference type="Proteomes" id="UP000001357"/>
    </source>
</evidence>
<dbReference type="PANTHER" id="PTHR31764:SF0">
    <property type="entry name" value="GENERATIVE CELL SPECIFIC-1_HAP2 DOMAIN-CONTAINING PROTEIN"/>
    <property type="match status" value="1"/>
</dbReference>
<evidence type="ECO:0000313" key="15">
    <source>
        <dbReference type="EMBL" id="EDQ88884.1"/>
    </source>
</evidence>
<feature type="region of interest" description="Disordered" evidence="11">
    <location>
        <begin position="727"/>
        <end position="750"/>
    </location>
</feature>